<feature type="domain" description="OmpA-like" evidence="3">
    <location>
        <begin position="54"/>
        <end position="170"/>
    </location>
</feature>
<reference evidence="4" key="1">
    <citation type="submission" date="2007-10" db="EMBL/GenBank/DDBJ databases">
        <title>Complete sequence of Salinispora arenicola CNS-205.</title>
        <authorList>
            <consortium name="US DOE Joint Genome Institute"/>
            <person name="Copeland A."/>
            <person name="Lucas S."/>
            <person name="Lapidus A."/>
            <person name="Barry K."/>
            <person name="Glavina del Rio T."/>
            <person name="Dalin E."/>
            <person name="Tice H."/>
            <person name="Pitluck S."/>
            <person name="Foster B."/>
            <person name="Schmutz J."/>
            <person name="Larimer F."/>
            <person name="Land M."/>
            <person name="Hauser L."/>
            <person name="Kyrpides N."/>
            <person name="Ivanova N."/>
            <person name="Jensen P.R."/>
            <person name="Moore B.S."/>
            <person name="Penn K."/>
            <person name="Jenkins C."/>
            <person name="Udwary D."/>
            <person name="Xiang L."/>
            <person name="Gontang E."/>
            <person name="Richardson P."/>
        </authorList>
    </citation>
    <scope>NUCLEOTIDE SEQUENCE [LARGE SCALE GENOMIC DNA]</scope>
    <source>
        <strain evidence="4">CNS-205</strain>
    </source>
</reference>
<proteinExistence type="predicted"/>
<dbReference type="EMBL" id="CP000850">
    <property type="protein sequence ID" value="ABV97873.1"/>
    <property type="molecule type" value="Genomic_DNA"/>
</dbReference>
<dbReference type="STRING" id="391037.Sare_1994"/>
<sequence>MAATPPKRRLRDRHLGRREGLGRRGGAEHEGAAVETPFVSVVKFPVAEIQLACDTLSVLPDNGAVGFVPDQAEFRDPAAARKVLGGFASFLRENPAATVLVKGYIAHYGSGDLSQHRADRVKQELAAQGATNAITAKGMGWGPYPSVSTPPDPRYDQKNRQVTRSVAADRDGGLCYGAPSPCGATISRAGSPGRARRGLEPARSWFCWFGSGCQCRRVSRPSASSCSLERVVQVANLGVGGEWCLRLRALVAPADVVAEGGVLLGVAAVVGAVEGEVPHCGELGLVG</sequence>
<dbReference type="HOGENOM" id="CLU_969391_0_0_11"/>
<accession>A8LZL0</accession>
<dbReference type="PROSITE" id="PS51123">
    <property type="entry name" value="OMPA_2"/>
    <property type="match status" value="1"/>
</dbReference>
<feature type="region of interest" description="Disordered" evidence="2">
    <location>
        <begin position="1"/>
        <end position="29"/>
    </location>
</feature>
<protein>
    <submittedName>
        <fullName evidence="4">OmpA/MotB domain protein</fullName>
    </submittedName>
</protein>
<dbReference type="InterPro" id="IPR006665">
    <property type="entry name" value="OmpA-like"/>
</dbReference>
<keyword evidence="1" id="KW-0472">Membrane</keyword>
<feature type="compositionally biased region" description="Basic residues" evidence="2">
    <location>
        <begin position="1"/>
        <end position="16"/>
    </location>
</feature>
<organism evidence="4">
    <name type="scientific">Salinispora arenicola (strain CNS-205)</name>
    <dbReference type="NCBI Taxonomy" id="391037"/>
    <lineage>
        <taxon>Bacteria</taxon>
        <taxon>Bacillati</taxon>
        <taxon>Actinomycetota</taxon>
        <taxon>Actinomycetes</taxon>
        <taxon>Micromonosporales</taxon>
        <taxon>Micromonosporaceae</taxon>
        <taxon>Salinispora</taxon>
    </lineage>
</organism>
<evidence type="ECO:0000259" key="3">
    <source>
        <dbReference type="PROSITE" id="PS51123"/>
    </source>
</evidence>
<evidence type="ECO:0000256" key="2">
    <source>
        <dbReference type="SAM" id="MobiDB-lite"/>
    </source>
</evidence>
<dbReference type="GO" id="GO:0016020">
    <property type="term" value="C:membrane"/>
    <property type="evidence" value="ECO:0007669"/>
    <property type="project" value="UniProtKB-UniRule"/>
</dbReference>
<dbReference type="KEGG" id="saq:Sare_1994"/>
<gene>
    <name evidence="4" type="ordered locus">Sare_1994</name>
</gene>
<name>A8LZL0_SALAI</name>
<dbReference type="InterPro" id="IPR036737">
    <property type="entry name" value="OmpA-like_sf"/>
</dbReference>
<evidence type="ECO:0000313" key="4">
    <source>
        <dbReference type="EMBL" id="ABV97873.1"/>
    </source>
</evidence>
<dbReference type="AlphaFoldDB" id="A8LZL0"/>
<feature type="compositionally biased region" description="Basic and acidic residues" evidence="2">
    <location>
        <begin position="17"/>
        <end position="29"/>
    </location>
</feature>
<dbReference type="eggNOG" id="COG2885">
    <property type="taxonomic scope" value="Bacteria"/>
</dbReference>
<dbReference type="SUPFAM" id="SSF103088">
    <property type="entry name" value="OmpA-like"/>
    <property type="match status" value="1"/>
</dbReference>
<evidence type="ECO:0000256" key="1">
    <source>
        <dbReference type="PROSITE-ProRule" id="PRU00473"/>
    </source>
</evidence>
<dbReference type="Gene3D" id="3.30.1330.60">
    <property type="entry name" value="OmpA-like domain"/>
    <property type="match status" value="1"/>
</dbReference>